<evidence type="ECO:0000313" key="2">
    <source>
        <dbReference type="Proteomes" id="UP000018888"/>
    </source>
</evidence>
<dbReference type="AlphaFoldDB" id="A0A2P4PR16"/>
<gene>
    <name evidence="1" type="ORF">GLOIN_2v1778974</name>
</gene>
<proteinExistence type="predicted"/>
<evidence type="ECO:0000313" key="1">
    <source>
        <dbReference type="EMBL" id="POG67810.1"/>
    </source>
</evidence>
<reference evidence="1 2" key="2">
    <citation type="journal article" date="2018" name="New Phytol.">
        <title>High intraspecific genome diversity in the model arbuscular mycorrhizal symbiont Rhizophagus irregularis.</title>
        <authorList>
            <person name="Chen E.C.H."/>
            <person name="Morin E."/>
            <person name="Beaudet D."/>
            <person name="Noel J."/>
            <person name="Yildirir G."/>
            <person name="Ndikumana S."/>
            <person name="Charron P."/>
            <person name="St-Onge C."/>
            <person name="Giorgi J."/>
            <person name="Kruger M."/>
            <person name="Marton T."/>
            <person name="Ropars J."/>
            <person name="Grigoriev I.V."/>
            <person name="Hainaut M."/>
            <person name="Henrissat B."/>
            <person name="Roux C."/>
            <person name="Martin F."/>
            <person name="Corradi N."/>
        </authorList>
    </citation>
    <scope>NUCLEOTIDE SEQUENCE [LARGE SCALE GENOMIC DNA]</scope>
    <source>
        <strain evidence="1 2">DAOM 197198</strain>
    </source>
</reference>
<organism evidence="1 2">
    <name type="scientific">Rhizophagus irregularis (strain DAOM 181602 / DAOM 197198 / MUCL 43194)</name>
    <name type="common">Arbuscular mycorrhizal fungus</name>
    <name type="synonym">Glomus intraradices</name>
    <dbReference type="NCBI Taxonomy" id="747089"/>
    <lineage>
        <taxon>Eukaryota</taxon>
        <taxon>Fungi</taxon>
        <taxon>Fungi incertae sedis</taxon>
        <taxon>Mucoromycota</taxon>
        <taxon>Glomeromycotina</taxon>
        <taxon>Glomeromycetes</taxon>
        <taxon>Glomerales</taxon>
        <taxon>Glomeraceae</taxon>
        <taxon>Rhizophagus</taxon>
    </lineage>
</organism>
<reference evidence="1 2" key="1">
    <citation type="journal article" date="2013" name="Proc. Natl. Acad. Sci. U.S.A.">
        <title>Genome of an arbuscular mycorrhizal fungus provides insight into the oldest plant symbiosis.</title>
        <authorList>
            <person name="Tisserant E."/>
            <person name="Malbreil M."/>
            <person name="Kuo A."/>
            <person name="Kohler A."/>
            <person name="Symeonidi A."/>
            <person name="Balestrini R."/>
            <person name="Charron P."/>
            <person name="Duensing N."/>
            <person name="Frei Dit Frey N."/>
            <person name="Gianinazzi-Pearson V."/>
            <person name="Gilbert L.B."/>
            <person name="Handa Y."/>
            <person name="Herr J.R."/>
            <person name="Hijri M."/>
            <person name="Koul R."/>
            <person name="Kawaguchi M."/>
            <person name="Krajinski F."/>
            <person name="Lammers P.J."/>
            <person name="Masclaux F.G."/>
            <person name="Murat C."/>
            <person name="Morin E."/>
            <person name="Ndikumana S."/>
            <person name="Pagni M."/>
            <person name="Petitpierre D."/>
            <person name="Requena N."/>
            <person name="Rosikiewicz P."/>
            <person name="Riley R."/>
            <person name="Saito K."/>
            <person name="San Clemente H."/>
            <person name="Shapiro H."/>
            <person name="van Tuinen D."/>
            <person name="Becard G."/>
            <person name="Bonfante P."/>
            <person name="Paszkowski U."/>
            <person name="Shachar-Hill Y.Y."/>
            <person name="Tuskan G.A."/>
            <person name="Young P.W."/>
            <person name="Sanders I.R."/>
            <person name="Henrissat B."/>
            <person name="Rensing S.A."/>
            <person name="Grigoriev I.V."/>
            <person name="Corradi N."/>
            <person name="Roux C."/>
            <person name="Martin F."/>
        </authorList>
    </citation>
    <scope>NUCLEOTIDE SEQUENCE [LARGE SCALE GENOMIC DNA]</scope>
    <source>
        <strain evidence="1 2">DAOM 197198</strain>
    </source>
</reference>
<comment type="caution">
    <text evidence="1">The sequence shown here is derived from an EMBL/GenBank/DDBJ whole genome shotgun (WGS) entry which is preliminary data.</text>
</comment>
<protein>
    <submittedName>
        <fullName evidence="1">Uncharacterized protein</fullName>
    </submittedName>
</protein>
<accession>A0A2P4PR16</accession>
<dbReference type="VEuPathDB" id="FungiDB:RhiirFUN_005251"/>
<sequence>MMKSHLKKLLKKNDGKFILRIPNVPHQIFKIKSLTSCIREHLTKNQCEFLLQNEKLLKTGEGYDVIIYTVQNENVTDTTERAHSIIKNPEILFNSYKFVSLKSPIIELRLKRDGLLLDEIDIWNSTTFYISQDVTDRISKF</sequence>
<name>A0A2P4PR16_RHIID</name>
<dbReference type="Proteomes" id="UP000018888">
    <property type="component" value="Unassembled WGS sequence"/>
</dbReference>
<keyword evidence="2" id="KW-1185">Reference proteome</keyword>
<dbReference type="EMBL" id="AUPC02000164">
    <property type="protein sequence ID" value="POG67810.1"/>
    <property type="molecule type" value="Genomic_DNA"/>
</dbReference>